<evidence type="ECO:0000313" key="1">
    <source>
        <dbReference type="EMBL" id="KAL3509792.1"/>
    </source>
</evidence>
<dbReference type="EMBL" id="JBJUIK010000012">
    <property type="protein sequence ID" value="KAL3509792.1"/>
    <property type="molecule type" value="Genomic_DNA"/>
</dbReference>
<comment type="caution">
    <text evidence="1">The sequence shown here is derived from an EMBL/GenBank/DDBJ whole genome shotgun (WGS) entry which is preliminary data.</text>
</comment>
<accession>A0ABD2YVD8</accession>
<dbReference type="AlphaFoldDB" id="A0ABD2YVD8"/>
<sequence>MRVYPMAVTEVSGNLLKSTKELDDLQCSTMKKLSSFDPSSSFSIYFKDKLIRPTTLVRELDFSPFNATWTTTTVWVRFPTLPIEFYDKESLCRDDSSSDEEEHPQFDSGVVFPGSPGQVSGEAEPSFWSHHTLKHHPKLVKQSRRLTKPQLVPNIDKIERTLFASLLTQSLPGWKRKMLLLHLEVEFIGSRLLIRHLLDKTKLSENFVLVWNVIGEISEPLNSLMIIQ</sequence>
<name>A0ABD2YVD8_9GENT</name>
<dbReference type="Proteomes" id="UP001630127">
    <property type="component" value="Unassembled WGS sequence"/>
</dbReference>
<gene>
    <name evidence="1" type="ORF">ACH5RR_029193</name>
</gene>
<evidence type="ECO:0008006" key="3">
    <source>
        <dbReference type="Google" id="ProtNLM"/>
    </source>
</evidence>
<organism evidence="1 2">
    <name type="scientific">Cinchona calisaya</name>
    <dbReference type="NCBI Taxonomy" id="153742"/>
    <lineage>
        <taxon>Eukaryota</taxon>
        <taxon>Viridiplantae</taxon>
        <taxon>Streptophyta</taxon>
        <taxon>Embryophyta</taxon>
        <taxon>Tracheophyta</taxon>
        <taxon>Spermatophyta</taxon>
        <taxon>Magnoliopsida</taxon>
        <taxon>eudicotyledons</taxon>
        <taxon>Gunneridae</taxon>
        <taxon>Pentapetalae</taxon>
        <taxon>asterids</taxon>
        <taxon>lamiids</taxon>
        <taxon>Gentianales</taxon>
        <taxon>Rubiaceae</taxon>
        <taxon>Cinchonoideae</taxon>
        <taxon>Cinchoneae</taxon>
        <taxon>Cinchona</taxon>
    </lineage>
</organism>
<proteinExistence type="predicted"/>
<evidence type="ECO:0000313" key="2">
    <source>
        <dbReference type="Proteomes" id="UP001630127"/>
    </source>
</evidence>
<protein>
    <recommendedName>
        <fullName evidence="3">DUF4283 domain-containing protein</fullName>
    </recommendedName>
</protein>
<reference evidence="1 2" key="1">
    <citation type="submission" date="2024-11" db="EMBL/GenBank/DDBJ databases">
        <title>A near-complete genome assembly of Cinchona calisaya.</title>
        <authorList>
            <person name="Lian D.C."/>
            <person name="Zhao X.W."/>
            <person name="Wei L."/>
        </authorList>
    </citation>
    <scope>NUCLEOTIDE SEQUENCE [LARGE SCALE GENOMIC DNA]</scope>
    <source>
        <tissue evidence="1">Nenye</tissue>
    </source>
</reference>
<keyword evidence="2" id="KW-1185">Reference proteome</keyword>